<reference evidence="1 2" key="1">
    <citation type="submission" date="2024-05" db="EMBL/GenBank/DDBJ databases">
        <title>Haplotype-resolved chromosome-level genome assembly of Huyou (Citrus changshanensis).</title>
        <authorList>
            <person name="Miao C."/>
            <person name="Chen W."/>
            <person name="Wu Y."/>
            <person name="Wang L."/>
            <person name="Zhao S."/>
            <person name="Grierson D."/>
            <person name="Xu C."/>
            <person name="Chen K."/>
        </authorList>
    </citation>
    <scope>NUCLEOTIDE SEQUENCE [LARGE SCALE GENOMIC DNA]</scope>
    <source>
        <strain evidence="1">01-14</strain>
        <tissue evidence="1">Leaf</tissue>
    </source>
</reference>
<keyword evidence="2" id="KW-1185">Reference proteome</keyword>
<organism evidence="1 2">
    <name type="scientific">Citrus x changshan-huyou</name>
    <dbReference type="NCBI Taxonomy" id="2935761"/>
    <lineage>
        <taxon>Eukaryota</taxon>
        <taxon>Viridiplantae</taxon>
        <taxon>Streptophyta</taxon>
        <taxon>Embryophyta</taxon>
        <taxon>Tracheophyta</taxon>
        <taxon>Spermatophyta</taxon>
        <taxon>Magnoliopsida</taxon>
        <taxon>eudicotyledons</taxon>
        <taxon>Gunneridae</taxon>
        <taxon>Pentapetalae</taxon>
        <taxon>rosids</taxon>
        <taxon>malvids</taxon>
        <taxon>Sapindales</taxon>
        <taxon>Rutaceae</taxon>
        <taxon>Aurantioideae</taxon>
        <taxon>Citrus</taxon>
    </lineage>
</organism>
<comment type="caution">
    <text evidence="1">The sequence shown here is derived from an EMBL/GenBank/DDBJ whole genome shotgun (WGS) entry which is preliminary data.</text>
</comment>
<accession>A0AAP0MUR2</accession>
<dbReference type="AlphaFoldDB" id="A0AAP0MUR2"/>
<name>A0AAP0MUR2_9ROSI</name>
<evidence type="ECO:0000313" key="1">
    <source>
        <dbReference type="EMBL" id="KAK9221929.1"/>
    </source>
</evidence>
<sequence>MSIDLHSRFPSTTTQCDTTFHIQPNNESNYEQPMKEATSQFKEESAHEERYASTRVRRAPGWFKDYVV</sequence>
<gene>
    <name evidence="1" type="ORF">WN944_010360</name>
</gene>
<protein>
    <submittedName>
        <fullName evidence="1">Uncharacterized protein</fullName>
    </submittedName>
</protein>
<evidence type="ECO:0000313" key="2">
    <source>
        <dbReference type="Proteomes" id="UP001428341"/>
    </source>
</evidence>
<proteinExistence type="predicted"/>
<dbReference type="EMBL" id="JBCGBO010000002">
    <property type="protein sequence ID" value="KAK9221929.1"/>
    <property type="molecule type" value="Genomic_DNA"/>
</dbReference>
<dbReference type="Proteomes" id="UP001428341">
    <property type="component" value="Unassembled WGS sequence"/>
</dbReference>